<dbReference type="RefSeq" id="WP_137030856.1">
    <property type="nucleotide sequence ID" value="NZ_SZNK01000001.1"/>
</dbReference>
<reference evidence="1 2" key="1">
    <citation type="submission" date="2019-04" db="EMBL/GenBank/DDBJ databases">
        <title>Whole genome sequencing of Brevibacillus sp. TGS2-1.</title>
        <authorList>
            <person name="Choi A."/>
        </authorList>
    </citation>
    <scope>NUCLEOTIDE SEQUENCE [LARGE SCALE GENOMIC DNA]</scope>
    <source>
        <strain evidence="1 2">TGS2-1</strain>
    </source>
</reference>
<dbReference type="AlphaFoldDB" id="A0A4U2Y9M9"/>
<dbReference type="EMBL" id="SZNK01000001">
    <property type="protein sequence ID" value="TKI57416.1"/>
    <property type="molecule type" value="Genomic_DNA"/>
</dbReference>
<proteinExistence type="predicted"/>
<sequence length="155" mass="17861">MKKRNIVISGVVLAGAIFAGGSLYASEDIAQYKKSNHQKTLHELGIEAKTKDLERMTTLTDEDGNKWIYNDFINSGKFEEKMKERYTEDVSGAFIEVQDKIMQKYAKEGDSIPVILLDEELKEGSFSFNREDGEVLIFKLKYNEDKGKWDYEQEK</sequence>
<name>A0A4U2Y9M9_9BACL</name>
<dbReference type="Proteomes" id="UP000307841">
    <property type="component" value="Unassembled WGS sequence"/>
</dbReference>
<dbReference type="OrthoDB" id="2470121at2"/>
<organism evidence="1 2">
    <name type="scientific">Brevibacillus antibioticus</name>
    <dbReference type="NCBI Taxonomy" id="2570228"/>
    <lineage>
        <taxon>Bacteria</taxon>
        <taxon>Bacillati</taxon>
        <taxon>Bacillota</taxon>
        <taxon>Bacilli</taxon>
        <taxon>Bacillales</taxon>
        <taxon>Paenibacillaceae</taxon>
        <taxon>Brevibacillus</taxon>
    </lineage>
</organism>
<evidence type="ECO:0000313" key="1">
    <source>
        <dbReference type="EMBL" id="TKI57416.1"/>
    </source>
</evidence>
<protein>
    <submittedName>
        <fullName evidence="1">Uncharacterized protein</fullName>
    </submittedName>
</protein>
<gene>
    <name evidence="1" type="ORF">E8L90_19245</name>
</gene>
<accession>A0A4U2Y9M9</accession>
<comment type="caution">
    <text evidence="1">The sequence shown here is derived from an EMBL/GenBank/DDBJ whole genome shotgun (WGS) entry which is preliminary data.</text>
</comment>
<evidence type="ECO:0000313" key="2">
    <source>
        <dbReference type="Proteomes" id="UP000307841"/>
    </source>
</evidence>
<keyword evidence="2" id="KW-1185">Reference proteome</keyword>